<dbReference type="OMA" id="HYTIHAT"/>
<dbReference type="GO" id="GO:0005743">
    <property type="term" value="C:mitochondrial inner membrane"/>
    <property type="evidence" value="ECO:0007669"/>
    <property type="project" value="UniProtKB-SubCell"/>
</dbReference>
<feature type="region of interest" description="Disordered" evidence="10">
    <location>
        <begin position="532"/>
        <end position="579"/>
    </location>
</feature>
<name>A0A139AXC3_GONPJ</name>
<keyword evidence="6 11" id="KW-1133">Transmembrane helix</keyword>
<evidence type="ECO:0000256" key="10">
    <source>
        <dbReference type="SAM" id="MobiDB-lite"/>
    </source>
</evidence>
<evidence type="ECO:0000256" key="3">
    <source>
        <dbReference type="ARBA" id="ARBA00022692"/>
    </source>
</evidence>
<dbReference type="PANTHER" id="PTHR12428">
    <property type="entry name" value="OXA1"/>
    <property type="match status" value="1"/>
</dbReference>
<dbReference type="Pfam" id="PF02096">
    <property type="entry name" value="60KD_IMP"/>
    <property type="match status" value="1"/>
</dbReference>
<dbReference type="AlphaFoldDB" id="A0A139AXC3"/>
<evidence type="ECO:0000313" key="13">
    <source>
        <dbReference type="EMBL" id="KXS21357.1"/>
    </source>
</evidence>
<dbReference type="InterPro" id="IPR028055">
    <property type="entry name" value="YidC/Oxa/ALB_C"/>
</dbReference>
<reference evidence="13 14" key="1">
    <citation type="journal article" date="2015" name="Genome Biol. Evol.">
        <title>Phylogenomic analyses indicate that early fungi evolved digesting cell walls of algal ancestors of land plants.</title>
        <authorList>
            <person name="Chang Y."/>
            <person name="Wang S."/>
            <person name="Sekimoto S."/>
            <person name="Aerts A.L."/>
            <person name="Choi C."/>
            <person name="Clum A."/>
            <person name="LaButti K.M."/>
            <person name="Lindquist E.A."/>
            <person name="Yee Ngan C."/>
            <person name="Ohm R.A."/>
            <person name="Salamov A.A."/>
            <person name="Grigoriev I.V."/>
            <person name="Spatafora J.W."/>
            <person name="Berbee M.L."/>
        </authorList>
    </citation>
    <scope>NUCLEOTIDE SEQUENCE [LARGE SCALE GENOMIC DNA]</scope>
    <source>
        <strain evidence="13 14">JEL478</strain>
    </source>
</reference>
<dbReference type="STRING" id="1344416.A0A139AXC3"/>
<comment type="subcellular location">
    <subcellularLocation>
        <location evidence="9">Membrane</location>
        <topology evidence="9">Multi-pass membrane protein</topology>
    </subcellularLocation>
    <subcellularLocation>
        <location evidence="1">Mitochondrion inner membrane</location>
        <topology evidence="1">Multi-pass membrane protein</topology>
    </subcellularLocation>
</comment>
<feature type="transmembrane region" description="Helical" evidence="11">
    <location>
        <begin position="367"/>
        <end position="386"/>
    </location>
</feature>
<gene>
    <name evidence="13" type="ORF">M427DRAFT_51585</name>
</gene>
<organism evidence="13 14">
    <name type="scientific">Gonapodya prolifera (strain JEL478)</name>
    <name type="common">Monoblepharis prolifera</name>
    <dbReference type="NCBI Taxonomy" id="1344416"/>
    <lineage>
        <taxon>Eukaryota</taxon>
        <taxon>Fungi</taxon>
        <taxon>Fungi incertae sedis</taxon>
        <taxon>Chytridiomycota</taxon>
        <taxon>Chytridiomycota incertae sedis</taxon>
        <taxon>Monoblepharidomycetes</taxon>
        <taxon>Monoblepharidales</taxon>
        <taxon>Gonapodyaceae</taxon>
        <taxon>Gonapodya</taxon>
    </lineage>
</organism>
<evidence type="ECO:0000256" key="11">
    <source>
        <dbReference type="SAM" id="Phobius"/>
    </source>
</evidence>
<dbReference type="InterPro" id="IPR001708">
    <property type="entry name" value="YidC/ALB3/OXA1/COX18"/>
</dbReference>
<dbReference type="GO" id="GO:0032979">
    <property type="term" value="P:protein insertion into mitochondrial inner membrane from matrix"/>
    <property type="evidence" value="ECO:0007669"/>
    <property type="project" value="TreeGrafter"/>
</dbReference>
<keyword evidence="3 9" id="KW-0812">Transmembrane</keyword>
<evidence type="ECO:0000256" key="8">
    <source>
        <dbReference type="ARBA" id="ARBA00023136"/>
    </source>
</evidence>
<evidence type="ECO:0000256" key="6">
    <source>
        <dbReference type="ARBA" id="ARBA00022989"/>
    </source>
</evidence>
<evidence type="ECO:0000256" key="9">
    <source>
        <dbReference type="RuleBase" id="RU003945"/>
    </source>
</evidence>
<comment type="similarity">
    <text evidence="2 9">Belongs to the OXA1/ALB3/YidC family.</text>
</comment>
<dbReference type="CDD" id="cd20069">
    <property type="entry name" value="5TM_Oxa1-like"/>
    <property type="match status" value="1"/>
</dbReference>
<dbReference type="OrthoDB" id="2148490at2759"/>
<evidence type="ECO:0000256" key="4">
    <source>
        <dbReference type="ARBA" id="ARBA00022792"/>
    </source>
</evidence>
<dbReference type="Proteomes" id="UP000070544">
    <property type="component" value="Unassembled WGS sequence"/>
</dbReference>
<protein>
    <recommendedName>
        <fullName evidence="12">Membrane insertase YidC/Oxa/ALB C-terminal domain-containing protein</fullName>
    </recommendedName>
</protein>
<keyword evidence="5" id="KW-0809">Transit peptide</keyword>
<evidence type="ECO:0000256" key="1">
    <source>
        <dbReference type="ARBA" id="ARBA00004448"/>
    </source>
</evidence>
<dbReference type="NCBIfam" id="TIGR03592">
    <property type="entry name" value="yidC_oxa1_cterm"/>
    <property type="match status" value="1"/>
</dbReference>
<keyword evidence="8 11" id="KW-0472">Membrane</keyword>
<dbReference type="EMBL" id="KQ965733">
    <property type="protein sequence ID" value="KXS21357.1"/>
    <property type="molecule type" value="Genomic_DNA"/>
</dbReference>
<evidence type="ECO:0000256" key="7">
    <source>
        <dbReference type="ARBA" id="ARBA00023128"/>
    </source>
</evidence>
<feature type="transmembrane region" description="Helical" evidence="11">
    <location>
        <begin position="329"/>
        <end position="347"/>
    </location>
</feature>
<evidence type="ECO:0000313" key="14">
    <source>
        <dbReference type="Proteomes" id="UP000070544"/>
    </source>
</evidence>
<dbReference type="GO" id="GO:0032977">
    <property type="term" value="F:membrane insertase activity"/>
    <property type="evidence" value="ECO:0007669"/>
    <property type="project" value="InterPro"/>
</dbReference>
<feature type="compositionally biased region" description="Pro residues" evidence="10">
    <location>
        <begin position="144"/>
        <end position="153"/>
    </location>
</feature>
<feature type="compositionally biased region" description="Low complexity" evidence="10">
    <location>
        <begin position="127"/>
        <end position="143"/>
    </location>
</feature>
<feature type="domain" description="Membrane insertase YidC/Oxa/ALB C-terminal" evidence="12">
    <location>
        <begin position="243"/>
        <end position="436"/>
    </location>
</feature>
<accession>A0A139AXC3</accession>
<proteinExistence type="inferred from homology"/>
<feature type="region of interest" description="Disordered" evidence="10">
    <location>
        <begin position="114"/>
        <end position="160"/>
    </location>
</feature>
<keyword evidence="7" id="KW-0496">Mitochondrion</keyword>
<feature type="compositionally biased region" description="Basic and acidic residues" evidence="10">
    <location>
        <begin position="545"/>
        <end position="561"/>
    </location>
</feature>
<evidence type="ECO:0000256" key="5">
    <source>
        <dbReference type="ARBA" id="ARBA00022946"/>
    </source>
</evidence>
<feature type="transmembrane region" description="Helical" evidence="11">
    <location>
        <begin position="241"/>
        <end position="262"/>
    </location>
</feature>
<sequence>MSQVAAAVAHRSALVLARPLRVNLSLRLPVPAPHSHSRSPIARQSARSFSLWPSSAPSQSNPAPPAPPADSAPSSSIPDITPVDPIPHSEAASSTWQYIADSTAYVTGWSSWGAKPAPPAPSPDTVLADAAPSTSTSSDTLDPTPTPSPPTDLSPPVDISISPPADFSTLSSAVDQLTALATTASSTITSAATDLVSTTATIPPTATLHIGTVRELGLGSFATPVGWLENLLEASHVLTGLPWWGTIVLTTVAIRALLLPLVGRMQRNAALMASIQPTLKPIQSRLTAAARAGDRQEQMKATEELQALYKLHNVNPFSMLGTAVVQMPIWISFYLALTAMAALPVPGFADGGILWFHDLTAPDPLKYALPAVSAVGFLAVFELGAEMNKATMQPGMKMFMRVMAVSMIWLTTTFPAAIFVYWTTSNIFTLFQISIFRHPAVRRHYNIPDVAASQPPLAVRDAGSLVVAVDKAGVQDAWKMVKEVEAEVAAEEKVKVDVKKVEGKQGEMAAKGAGGAALTTAPTVTVDAAQILPTVTMETKPTKPAPEKKSTSKTAAKETKAKAGSTTVKGGSKKQRQKK</sequence>
<feature type="region of interest" description="Disordered" evidence="10">
    <location>
        <begin position="31"/>
        <end position="88"/>
    </location>
</feature>
<dbReference type="PANTHER" id="PTHR12428:SF66">
    <property type="entry name" value="MITOCHONDRIAL INNER MEMBRANE PROTEIN OXA1L"/>
    <property type="match status" value="1"/>
</dbReference>
<evidence type="ECO:0000259" key="12">
    <source>
        <dbReference type="Pfam" id="PF02096"/>
    </source>
</evidence>
<evidence type="ECO:0000256" key="2">
    <source>
        <dbReference type="ARBA" id="ARBA00009877"/>
    </source>
</evidence>
<keyword evidence="4" id="KW-0999">Mitochondrion inner membrane</keyword>
<feature type="transmembrane region" description="Helical" evidence="11">
    <location>
        <begin position="398"/>
        <end position="422"/>
    </location>
</feature>
<keyword evidence="14" id="KW-1185">Reference proteome</keyword>